<dbReference type="CDD" id="cd05233">
    <property type="entry name" value="SDR_c"/>
    <property type="match status" value="1"/>
</dbReference>
<dbReference type="Pfam" id="PF00106">
    <property type="entry name" value="adh_short"/>
    <property type="match status" value="1"/>
</dbReference>
<evidence type="ECO:0000313" key="5">
    <source>
        <dbReference type="EMBL" id="KYF59689.1"/>
    </source>
</evidence>
<dbReference type="SUPFAM" id="SSF51735">
    <property type="entry name" value="NAD(P)-binding Rossmann-fold domains"/>
    <property type="match status" value="1"/>
</dbReference>
<dbReference type="PRINTS" id="PR00081">
    <property type="entry name" value="GDHRDH"/>
</dbReference>
<reference evidence="5 6" key="1">
    <citation type="submission" date="2014-02" db="EMBL/GenBank/DDBJ databases">
        <title>The small core and large imbalanced accessory genome model reveals a collaborative survival strategy of Sorangium cellulosum strains in nature.</title>
        <authorList>
            <person name="Han K."/>
            <person name="Peng R."/>
            <person name="Blom J."/>
            <person name="Li Y.-Z."/>
        </authorList>
    </citation>
    <scope>NUCLEOTIDE SEQUENCE [LARGE SCALE GENOMIC DNA]</scope>
    <source>
        <strain evidence="5 6">So0157-18</strain>
    </source>
</reference>
<evidence type="ECO:0000256" key="1">
    <source>
        <dbReference type="ARBA" id="ARBA00006484"/>
    </source>
</evidence>
<dbReference type="PANTHER" id="PTHR44196">
    <property type="entry name" value="DEHYDROGENASE/REDUCTASE SDR FAMILY MEMBER 7B"/>
    <property type="match status" value="1"/>
</dbReference>
<organism evidence="5 6">
    <name type="scientific">Sorangium cellulosum</name>
    <name type="common">Polyangium cellulosum</name>
    <dbReference type="NCBI Taxonomy" id="56"/>
    <lineage>
        <taxon>Bacteria</taxon>
        <taxon>Pseudomonadati</taxon>
        <taxon>Myxococcota</taxon>
        <taxon>Polyangia</taxon>
        <taxon>Polyangiales</taxon>
        <taxon>Polyangiaceae</taxon>
        <taxon>Sorangium</taxon>
    </lineage>
</organism>
<dbReference type="InterPro" id="IPR020904">
    <property type="entry name" value="Sc_DH/Rdtase_CS"/>
</dbReference>
<dbReference type="PRINTS" id="PR00080">
    <property type="entry name" value="SDRFAMILY"/>
</dbReference>
<gene>
    <name evidence="5" type="ORF">BE04_09495</name>
</gene>
<dbReference type="Proteomes" id="UP000075604">
    <property type="component" value="Unassembled WGS sequence"/>
</dbReference>
<evidence type="ECO:0000256" key="2">
    <source>
        <dbReference type="ARBA" id="ARBA00023002"/>
    </source>
</evidence>
<dbReference type="PROSITE" id="PS00061">
    <property type="entry name" value="ADH_SHORT"/>
    <property type="match status" value="1"/>
</dbReference>
<evidence type="ECO:0000313" key="6">
    <source>
        <dbReference type="Proteomes" id="UP000075604"/>
    </source>
</evidence>
<evidence type="ECO:0000256" key="3">
    <source>
        <dbReference type="RuleBase" id="RU000363"/>
    </source>
</evidence>
<feature type="domain" description="Ketoreductase" evidence="4">
    <location>
        <begin position="9"/>
        <end position="186"/>
    </location>
</feature>
<dbReference type="SMART" id="SM00822">
    <property type="entry name" value="PKS_KR"/>
    <property type="match status" value="1"/>
</dbReference>
<keyword evidence="2" id="KW-0560">Oxidoreductase</keyword>
<dbReference type="InterPro" id="IPR002347">
    <property type="entry name" value="SDR_fam"/>
</dbReference>
<name>A0A150PVG1_SORCE</name>
<dbReference type="GO" id="GO:0016020">
    <property type="term" value="C:membrane"/>
    <property type="evidence" value="ECO:0007669"/>
    <property type="project" value="TreeGrafter"/>
</dbReference>
<dbReference type="Gene3D" id="3.40.50.720">
    <property type="entry name" value="NAD(P)-binding Rossmann-like Domain"/>
    <property type="match status" value="1"/>
</dbReference>
<dbReference type="InterPro" id="IPR057326">
    <property type="entry name" value="KR_dom"/>
</dbReference>
<dbReference type="PANTHER" id="PTHR44196:SF1">
    <property type="entry name" value="DEHYDROGENASE_REDUCTASE SDR FAMILY MEMBER 7B"/>
    <property type="match status" value="1"/>
</dbReference>
<dbReference type="GO" id="GO:0016491">
    <property type="term" value="F:oxidoreductase activity"/>
    <property type="evidence" value="ECO:0007669"/>
    <property type="project" value="UniProtKB-KW"/>
</dbReference>
<accession>A0A150PVG1</accession>
<sequence length="269" mass="28733">MPLPKHPRAVITGAASGLGRALAIELAGRQAKLLLADLNEEGSRETARLVASAGGEAHAVRCDVSRSDEVAALVGEADRALGGVDLVVNNAGVSAGGQVGETPLEDWAWVMGVNLWGVIHGCHAFAPRFKEQRSGHFLNVASAAGFLSIPGAASYCVTKAGVVALSETLRLELAPYGAGVTVLCPTFFMTKIVESGRGFDQATREAVVKLMGRKGVQADYVARRAIEAVDADRLYAVPHRDGRWFWRLKRAVPELLQDVVMPRMARKRL</sequence>
<proteinExistence type="inferred from homology"/>
<comment type="caution">
    <text evidence="5">The sequence shown here is derived from an EMBL/GenBank/DDBJ whole genome shotgun (WGS) entry which is preliminary data.</text>
</comment>
<dbReference type="AlphaFoldDB" id="A0A150PVG1"/>
<dbReference type="EMBL" id="JELX01001233">
    <property type="protein sequence ID" value="KYF59689.1"/>
    <property type="molecule type" value="Genomic_DNA"/>
</dbReference>
<protein>
    <submittedName>
        <fullName evidence="5">Short-chain dehydrogenase</fullName>
    </submittedName>
</protein>
<dbReference type="InterPro" id="IPR036291">
    <property type="entry name" value="NAD(P)-bd_dom_sf"/>
</dbReference>
<comment type="similarity">
    <text evidence="1 3">Belongs to the short-chain dehydrogenases/reductases (SDR) family.</text>
</comment>
<evidence type="ECO:0000259" key="4">
    <source>
        <dbReference type="SMART" id="SM00822"/>
    </source>
</evidence>